<sequence length="70" mass="8263">MVEAWMRHGHRDNDNNGDNQMNLILFEALNWYHLHVHVQTLNAQHLIGAIGEHQTQQQWTEKIQPLQAEL</sequence>
<dbReference type="EMBL" id="JBHRTS010000002">
    <property type="protein sequence ID" value="MFC3193229.1"/>
    <property type="molecule type" value="Genomic_DNA"/>
</dbReference>
<protein>
    <recommendedName>
        <fullName evidence="3">HIT domain-containing protein</fullName>
    </recommendedName>
</protein>
<reference evidence="2" key="1">
    <citation type="journal article" date="2019" name="Int. J. Syst. Evol. Microbiol.">
        <title>The Global Catalogue of Microorganisms (GCM) 10K type strain sequencing project: providing services to taxonomists for standard genome sequencing and annotation.</title>
        <authorList>
            <consortium name="The Broad Institute Genomics Platform"/>
            <consortium name="The Broad Institute Genome Sequencing Center for Infectious Disease"/>
            <person name="Wu L."/>
            <person name="Ma J."/>
        </authorList>
    </citation>
    <scope>NUCLEOTIDE SEQUENCE [LARGE SCALE GENOMIC DNA]</scope>
    <source>
        <strain evidence="2">KCTC 42953</strain>
    </source>
</reference>
<dbReference type="RefSeq" id="WP_109862336.1">
    <property type="nucleotide sequence ID" value="NZ_JBHRTS010000002.1"/>
</dbReference>
<name>A0ABV7J8H0_9GAMM</name>
<evidence type="ECO:0008006" key="3">
    <source>
        <dbReference type="Google" id="ProtNLM"/>
    </source>
</evidence>
<keyword evidence="2" id="KW-1185">Reference proteome</keyword>
<proteinExistence type="predicted"/>
<dbReference type="Proteomes" id="UP001595533">
    <property type="component" value="Unassembled WGS sequence"/>
</dbReference>
<gene>
    <name evidence="1" type="ORF">ACFODZ_03130</name>
</gene>
<evidence type="ECO:0000313" key="1">
    <source>
        <dbReference type="EMBL" id="MFC3193229.1"/>
    </source>
</evidence>
<organism evidence="1 2">
    <name type="scientific">Marinicella sediminis</name>
    <dbReference type="NCBI Taxonomy" id="1792834"/>
    <lineage>
        <taxon>Bacteria</taxon>
        <taxon>Pseudomonadati</taxon>
        <taxon>Pseudomonadota</taxon>
        <taxon>Gammaproteobacteria</taxon>
        <taxon>Lysobacterales</taxon>
        <taxon>Marinicellaceae</taxon>
        <taxon>Marinicella</taxon>
    </lineage>
</organism>
<evidence type="ECO:0000313" key="2">
    <source>
        <dbReference type="Proteomes" id="UP001595533"/>
    </source>
</evidence>
<accession>A0ABV7J8H0</accession>
<comment type="caution">
    <text evidence="1">The sequence shown here is derived from an EMBL/GenBank/DDBJ whole genome shotgun (WGS) entry which is preliminary data.</text>
</comment>